<dbReference type="EMBL" id="JAIEZQ010000002">
    <property type="protein sequence ID" value="MBY9074847.1"/>
    <property type="molecule type" value="Genomic_DNA"/>
</dbReference>
<dbReference type="InterPro" id="IPR018044">
    <property type="entry name" value="Peptidase_S11"/>
</dbReference>
<accession>A0ABS7RK36</accession>
<reference evidence="10 11" key="1">
    <citation type="submission" date="2021-08" db="EMBL/GenBank/DDBJ databases">
        <title>Nocardioides bacterium WL0053 sp. nov., isolated from the sediment.</title>
        <authorList>
            <person name="Wang L."/>
            <person name="Zhang D."/>
            <person name="Zhang A."/>
        </authorList>
    </citation>
    <scope>NUCLEOTIDE SEQUENCE [LARGE SCALE GENOMIC DNA]</scope>
    <source>
        <strain evidence="10 11">WL0053</strain>
    </source>
</reference>
<proteinExistence type="inferred from homology"/>
<evidence type="ECO:0000256" key="8">
    <source>
        <dbReference type="SAM" id="MobiDB-lite"/>
    </source>
</evidence>
<evidence type="ECO:0000256" key="3">
    <source>
        <dbReference type="ARBA" id="ARBA00022801"/>
    </source>
</evidence>
<dbReference type="Gene3D" id="3.40.710.10">
    <property type="entry name" value="DD-peptidase/beta-lactamase superfamily"/>
    <property type="match status" value="1"/>
</dbReference>
<keyword evidence="2" id="KW-0732">Signal</keyword>
<feature type="compositionally biased region" description="Basic residues" evidence="8">
    <location>
        <begin position="1"/>
        <end position="10"/>
    </location>
</feature>
<gene>
    <name evidence="10" type="ORF">K1X13_08445</name>
</gene>
<comment type="caution">
    <text evidence="10">The sequence shown here is derived from an EMBL/GenBank/DDBJ whole genome shotgun (WGS) entry which is preliminary data.</text>
</comment>
<sequence length="388" mass="41957">MRTRRSRSTRSTRTSGRTARSRSRSTAVRRSGRRSRLTAALALVAAVSVVATTAPSWWAGEAEAHGTPLRSLVERVQQVAGVQPVEGAQRLERARQLERVELTRRTGTVTGDGRTVYVANRTDFRPRRTEVTLPPRVRARSWVVVDLDTGRILGKYRPRARLPQASTMKLLTAVTAARTVPVGTAHRVTRFEARQTCSCAGLRPGYRYARDTLLAGMLLPSGNDAAEAVAGSHPRGRRAFYAAMNRNAERLGATDTVARNASGLTADGSHSSARDLVLLLRAALRQPAVAEVLAMPSARITSVRGRDPHTVWQGTDYVTEYAGARGKSGWTTPAKNTLVVATEIDDHRIAVASLGAPTGYSTSGARALTLWANRNFAGLRAVGQLPHS</sequence>
<dbReference type="PANTHER" id="PTHR21581:SF33">
    <property type="entry name" value="D-ALANYL-D-ALANINE CARBOXYPEPTIDASE DACB"/>
    <property type="match status" value="1"/>
</dbReference>
<dbReference type="RefSeq" id="WP_221024664.1">
    <property type="nucleotide sequence ID" value="NZ_JAIEZQ010000002.1"/>
</dbReference>
<evidence type="ECO:0000256" key="4">
    <source>
        <dbReference type="ARBA" id="ARBA00022960"/>
    </source>
</evidence>
<name>A0ABS7RK36_9ACTN</name>
<keyword evidence="11" id="KW-1185">Reference proteome</keyword>
<keyword evidence="3 10" id="KW-0378">Hydrolase</keyword>
<evidence type="ECO:0000313" key="11">
    <source>
        <dbReference type="Proteomes" id="UP000754710"/>
    </source>
</evidence>
<dbReference type="Pfam" id="PF00768">
    <property type="entry name" value="Peptidase_S11"/>
    <property type="match status" value="1"/>
</dbReference>
<dbReference type="PANTHER" id="PTHR21581">
    <property type="entry name" value="D-ALANYL-D-ALANINE CARBOXYPEPTIDASE"/>
    <property type="match status" value="1"/>
</dbReference>
<dbReference type="GO" id="GO:0016787">
    <property type="term" value="F:hydrolase activity"/>
    <property type="evidence" value="ECO:0007669"/>
    <property type="project" value="UniProtKB-KW"/>
</dbReference>
<evidence type="ECO:0000256" key="1">
    <source>
        <dbReference type="ARBA" id="ARBA00007164"/>
    </source>
</evidence>
<dbReference type="SUPFAM" id="SSF56601">
    <property type="entry name" value="beta-lactamase/transpeptidase-like"/>
    <property type="match status" value="1"/>
</dbReference>
<keyword evidence="5" id="KW-0573">Peptidoglycan synthesis</keyword>
<feature type="compositionally biased region" description="Low complexity" evidence="8">
    <location>
        <begin position="11"/>
        <end position="29"/>
    </location>
</feature>
<comment type="similarity">
    <text evidence="1 7">Belongs to the peptidase S11 family.</text>
</comment>
<feature type="domain" description="Peptidase S11 D-alanyl-D-alanine carboxypeptidase A N-terminal" evidence="9">
    <location>
        <begin position="133"/>
        <end position="357"/>
    </location>
</feature>
<evidence type="ECO:0000313" key="10">
    <source>
        <dbReference type="EMBL" id="MBY9074847.1"/>
    </source>
</evidence>
<protein>
    <submittedName>
        <fullName evidence="10">Serine hydrolase</fullName>
    </submittedName>
</protein>
<dbReference type="PRINTS" id="PR00725">
    <property type="entry name" value="DADACBPTASE1"/>
</dbReference>
<dbReference type="InterPro" id="IPR012338">
    <property type="entry name" value="Beta-lactam/transpept-like"/>
</dbReference>
<keyword evidence="4" id="KW-0133">Cell shape</keyword>
<evidence type="ECO:0000256" key="6">
    <source>
        <dbReference type="ARBA" id="ARBA00023316"/>
    </source>
</evidence>
<evidence type="ECO:0000259" key="9">
    <source>
        <dbReference type="Pfam" id="PF00768"/>
    </source>
</evidence>
<evidence type="ECO:0000256" key="7">
    <source>
        <dbReference type="RuleBase" id="RU004016"/>
    </source>
</evidence>
<organism evidence="10 11">
    <name type="scientific">Nocardioides jiangsuensis</name>
    <dbReference type="NCBI Taxonomy" id="2866161"/>
    <lineage>
        <taxon>Bacteria</taxon>
        <taxon>Bacillati</taxon>
        <taxon>Actinomycetota</taxon>
        <taxon>Actinomycetes</taxon>
        <taxon>Propionibacteriales</taxon>
        <taxon>Nocardioidaceae</taxon>
        <taxon>Nocardioides</taxon>
    </lineage>
</organism>
<evidence type="ECO:0000256" key="2">
    <source>
        <dbReference type="ARBA" id="ARBA00022729"/>
    </source>
</evidence>
<dbReference type="InterPro" id="IPR001967">
    <property type="entry name" value="Peptidase_S11_N"/>
</dbReference>
<keyword evidence="6" id="KW-0961">Cell wall biogenesis/degradation</keyword>
<dbReference type="Proteomes" id="UP000754710">
    <property type="component" value="Unassembled WGS sequence"/>
</dbReference>
<feature type="region of interest" description="Disordered" evidence="8">
    <location>
        <begin position="1"/>
        <end position="33"/>
    </location>
</feature>
<evidence type="ECO:0000256" key="5">
    <source>
        <dbReference type="ARBA" id="ARBA00022984"/>
    </source>
</evidence>